<feature type="transmembrane region" description="Helical" evidence="1">
    <location>
        <begin position="160"/>
        <end position="181"/>
    </location>
</feature>
<keyword evidence="1" id="KW-0812">Transmembrane</keyword>
<dbReference type="RefSeq" id="XP_028483843.1">
    <property type="nucleotide sequence ID" value="XM_028627346.1"/>
</dbReference>
<comment type="caution">
    <text evidence="2">The sequence shown here is derived from an EMBL/GenBank/DDBJ whole genome shotgun (WGS) entry which is preliminary data.</text>
</comment>
<feature type="transmembrane region" description="Helical" evidence="1">
    <location>
        <begin position="193"/>
        <end position="215"/>
    </location>
</feature>
<keyword evidence="1" id="KW-0472">Membrane</keyword>
<keyword evidence="1" id="KW-1133">Transmembrane helix</keyword>
<dbReference type="Proteomes" id="UP000283841">
    <property type="component" value="Unassembled WGS sequence"/>
</dbReference>
<evidence type="ECO:0000256" key="1">
    <source>
        <dbReference type="SAM" id="Phobius"/>
    </source>
</evidence>
<reference evidence="2 3" key="1">
    <citation type="journal article" date="2018" name="Front. Microbiol.">
        <title>Genomic and genetic insights into a cosmopolitan fungus, Paecilomyces variotii (Eurotiales).</title>
        <authorList>
            <person name="Urquhart A.S."/>
            <person name="Mondo S.J."/>
            <person name="Makela M.R."/>
            <person name="Hane J.K."/>
            <person name="Wiebenga A."/>
            <person name="He G."/>
            <person name="Mihaltcheva S."/>
            <person name="Pangilinan J."/>
            <person name="Lipzen A."/>
            <person name="Barry K."/>
            <person name="de Vries R.P."/>
            <person name="Grigoriev I.V."/>
            <person name="Idnurm A."/>
        </authorList>
    </citation>
    <scope>NUCLEOTIDE SEQUENCE [LARGE SCALE GENOMIC DNA]</scope>
    <source>
        <strain evidence="2 3">CBS 101075</strain>
    </source>
</reference>
<feature type="transmembrane region" description="Helical" evidence="1">
    <location>
        <begin position="12"/>
        <end position="31"/>
    </location>
</feature>
<evidence type="ECO:0000313" key="2">
    <source>
        <dbReference type="EMBL" id="RWQ94198.1"/>
    </source>
</evidence>
<gene>
    <name evidence="2" type="ORF">C8Q69DRAFT_319591</name>
</gene>
<dbReference type="PROSITE" id="PS51257">
    <property type="entry name" value="PROKAR_LIPOPROTEIN"/>
    <property type="match status" value="1"/>
</dbReference>
<dbReference type="PANTHER" id="PTHR28019:SF3">
    <property type="entry name" value="INTEGRAL MEMBRANE PROTEIN (AFU_ORTHOLOGUE AFUA_6G07470)"/>
    <property type="match status" value="1"/>
</dbReference>
<dbReference type="Pfam" id="PF06687">
    <property type="entry name" value="SUR7"/>
    <property type="match status" value="1"/>
</dbReference>
<dbReference type="GO" id="GO:0051285">
    <property type="term" value="C:cell cortex of cell tip"/>
    <property type="evidence" value="ECO:0007669"/>
    <property type="project" value="TreeGrafter"/>
</dbReference>
<keyword evidence="3" id="KW-1185">Reference proteome</keyword>
<dbReference type="GO" id="GO:0031505">
    <property type="term" value="P:fungal-type cell wall organization"/>
    <property type="evidence" value="ECO:0007669"/>
    <property type="project" value="TreeGrafter"/>
</dbReference>
<evidence type="ECO:0000313" key="3">
    <source>
        <dbReference type="Proteomes" id="UP000283841"/>
    </source>
</evidence>
<name>A0A443HQT3_BYSSP</name>
<dbReference type="EMBL" id="RCNU01000008">
    <property type="protein sequence ID" value="RWQ94198.1"/>
    <property type="molecule type" value="Genomic_DNA"/>
</dbReference>
<dbReference type="PANTHER" id="PTHR28019">
    <property type="entry name" value="CELL MEMBRANE PROTEIN YLR413W-RELATED"/>
    <property type="match status" value="1"/>
</dbReference>
<proteinExistence type="predicted"/>
<dbReference type="VEuPathDB" id="FungiDB:C8Q69DRAFT_319591"/>
<feature type="transmembrane region" description="Helical" evidence="1">
    <location>
        <begin position="236"/>
        <end position="256"/>
    </location>
</feature>
<dbReference type="GO" id="GO:0005886">
    <property type="term" value="C:plasma membrane"/>
    <property type="evidence" value="ECO:0007669"/>
    <property type="project" value="InterPro"/>
</dbReference>
<dbReference type="InterPro" id="IPR009571">
    <property type="entry name" value="SUR7/Rim9-like_fungi"/>
</dbReference>
<sequence>MGKAGRIVCIFTPYLLTIASLICLILVGVGCTNKNSSTLNNLYFFRADLQNLTTTASDVSSTLSSALGASDTSSNLSSLLNEAEKELNLKDFYDIGLFGYCDGDVTNDEFKTTNCSKAKAGFWFNPVQVWNLNGTGIEDILPDSLQKELNTYKAVTKWMFIAYIIAFAATVVELVVGLTAICSRLGSCITSLVSTVSLLFTIAASVTATAMYVVLTNAFNKELKSYGITGSMGRNMYVTTWLAVAFSLAASLFWMLSSCCCSGSSPRGNRRNRGVVGAEKAPYTYEPVGSTYAHGANQEHPANVPAPAYNMRTTAYEPYRHV</sequence>
<protein>
    <submittedName>
        <fullName evidence="2">Integral membrane protein</fullName>
    </submittedName>
</protein>
<dbReference type="InterPro" id="IPR052413">
    <property type="entry name" value="SUR7_domain"/>
</dbReference>
<accession>A0A443HQT3</accession>
<organism evidence="2 3">
    <name type="scientific">Byssochlamys spectabilis</name>
    <name type="common">Paecilomyces variotii</name>
    <dbReference type="NCBI Taxonomy" id="264951"/>
    <lineage>
        <taxon>Eukaryota</taxon>
        <taxon>Fungi</taxon>
        <taxon>Dikarya</taxon>
        <taxon>Ascomycota</taxon>
        <taxon>Pezizomycotina</taxon>
        <taxon>Eurotiomycetes</taxon>
        <taxon>Eurotiomycetidae</taxon>
        <taxon>Eurotiales</taxon>
        <taxon>Thermoascaceae</taxon>
        <taxon>Paecilomyces</taxon>
    </lineage>
</organism>
<dbReference type="AlphaFoldDB" id="A0A443HQT3"/>
<dbReference type="GeneID" id="39596623"/>